<dbReference type="InterPro" id="IPR053721">
    <property type="entry name" value="Fimbrial_Adhesin_Reg"/>
</dbReference>
<protein>
    <submittedName>
        <fullName evidence="7">RNA polymerase sigma factor RpoE</fullName>
    </submittedName>
</protein>
<dbReference type="EMBL" id="SJPK01000005">
    <property type="protein sequence ID" value="TWT66433.1"/>
    <property type="molecule type" value="Genomic_DNA"/>
</dbReference>
<evidence type="ECO:0000256" key="1">
    <source>
        <dbReference type="ARBA" id="ARBA00010641"/>
    </source>
</evidence>
<keyword evidence="3" id="KW-0731">Sigma factor</keyword>
<sequence>MAPEQWERLASVFGPIIYRWCRSSGVPEADAADVVQDVFSTVARGISRFERREAEGSFRSWLASITRSRTVDYFRQAAKQQQAGGGTQAMLLLQQQVDAVESTITSSNMLSAICQQILREVEAEFESTTWKAFWQTTIDGKPAADVAEATGLSRASVYQAKSRVLKTLRRRLSDLQTLDL</sequence>
<feature type="domain" description="RNA polymerase sigma-70 region 2" evidence="6">
    <location>
        <begin position="14"/>
        <end position="79"/>
    </location>
</feature>
<comment type="caution">
    <text evidence="7">The sequence shown here is derived from an EMBL/GenBank/DDBJ whole genome shotgun (WGS) entry which is preliminary data.</text>
</comment>
<keyword evidence="5" id="KW-0804">Transcription</keyword>
<name>A0A5C5XVK3_9BACT</name>
<dbReference type="PANTHER" id="PTHR43133:SF8">
    <property type="entry name" value="RNA POLYMERASE SIGMA FACTOR HI_1459-RELATED"/>
    <property type="match status" value="1"/>
</dbReference>
<dbReference type="NCBIfam" id="TIGR02937">
    <property type="entry name" value="sigma70-ECF"/>
    <property type="match status" value="1"/>
</dbReference>
<dbReference type="GO" id="GO:0003677">
    <property type="term" value="F:DNA binding"/>
    <property type="evidence" value="ECO:0007669"/>
    <property type="project" value="UniProtKB-KW"/>
</dbReference>
<dbReference type="Gene3D" id="1.10.1740.10">
    <property type="match status" value="1"/>
</dbReference>
<dbReference type="InterPro" id="IPR013324">
    <property type="entry name" value="RNA_pol_sigma_r3/r4-like"/>
</dbReference>
<dbReference type="PANTHER" id="PTHR43133">
    <property type="entry name" value="RNA POLYMERASE ECF-TYPE SIGMA FACTO"/>
    <property type="match status" value="1"/>
</dbReference>
<evidence type="ECO:0000256" key="3">
    <source>
        <dbReference type="ARBA" id="ARBA00023082"/>
    </source>
</evidence>
<keyword evidence="4" id="KW-0238">DNA-binding</keyword>
<dbReference type="GO" id="GO:0016987">
    <property type="term" value="F:sigma factor activity"/>
    <property type="evidence" value="ECO:0007669"/>
    <property type="project" value="UniProtKB-KW"/>
</dbReference>
<dbReference type="SUPFAM" id="SSF88946">
    <property type="entry name" value="Sigma2 domain of RNA polymerase sigma factors"/>
    <property type="match status" value="1"/>
</dbReference>
<comment type="similarity">
    <text evidence="1">Belongs to the sigma-70 factor family. ECF subfamily.</text>
</comment>
<dbReference type="SUPFAM" id="SSF88659">
    <property type="entry name" value="Sigma3 and sigma4 domains of RNA polymerase sigma factors"/>
    <property type="match status" value="1"/>
</dbReference>
<organism evidence="7 8">
    <name type="scientific">Allorhodopirellula solitaria</name>
    <dbReference type="NCBI Taxonomy" id="2527987"/>
    <lineage>
        <taxon>Bacteria</taxon>
        <taxon>Pseudomonadati</taxon>
        <taxon>Planctomycetota</taxon>
        <taxon>Planctomycetia</taxon>
        <taxon>Pirellulales</taxon>
        <taxon>Pirellulaceae</taxon>
        <taxon>Allorhodopirellula</taxon>
    </lineage>
</organism>
<dbReference type="AlphaFoldDB" id="A0A5C5XVK3"/>
<dbReference type="InterPro" id="IPR013325">
    <property type="entry name" value="RNA_pol_sigma_r2"/>
</dbReference>
<accession>A0A5C5XVK3</accession>
<dbReference type="InterPro" id="IPR007627">
    <property type="entry name" value="RNA_pol_sigma70_r2"/>
</dbReference>
<dbReference type="GO" id="GO:0006352">
    <property type="term" value="P:DNA-templated transcription initiation"/>
    <property type="evidence" value="ECO:0007669"/>
    <property type="project" value="InterPro"/>
</dbReference>
<gene>
    <name evidence="7" type="ORF">CA85_25280</name>
</gene>
<dbReference type="Proteomes" id="UP000318053">
    <property type="component" value="Unassembled WGS sequence"/>
</dbReference>
<dbReference type="InterPro" id="IPR039425">
    <property type="entry name" value="RNA_pol_sigma-70-like"/>
</dbReference>
<reference evidence="7 8" key="1">
    <citation type="submission" date="2019-02" db="EMBL/GenBank/DDBJ databases">
        <title>Deep-cultivation of Planctomycetes and their phenomic and genomic characterization uncovers novel biology.</title>
        <authorList>
            <person name="Wiegand S."/>
            <person name="Jogler M."/>
            <person name="Boedeker C."/>
            <person name="Pinto D."/>
            <person name="Vollmers J."/>
            <person name="Rivas-Marin E."/>
            <person name="Kohn T."/>
            <person name="Peeters S.H."/>
            <person name="Heuer A."/>
            <person name="Rast P."/>
            <person name="Oberbeckmann S."/>
            <person name="Bunk B."/>
            <person name="Jeske O."/>
            <person name="Meyerdierks A."/>
            <person name="Storesund J.E."/>
            <person name="Kallscheuer N."/>
            <person name="Luecker S."/>
            <person name="Lage O.M."/>
            <person name="Pohl T."/>
            <person name="Merkel B.J."/>
            <person name="Hornburger P."/>
            <person name="Mueller R.-W."/>
            <person name="Bruemmer F."/>
            <person name="Labrenz M."/>
            <person name="Spormann A.M."/>
            <person name="Op Den Camp H."/>
            <person name="Overmann J."/>
            <person name="Amann R."/>
            <person name="Jetten M.S.M."/>
            <person name="Mascher T."/>
            <person name="Medema M.H."/>
            <person name="Devos D.P."/>
            <person name="Kaster A.-K."/>
            <person name="Ovreas L."/>
            <person name="Rohde M."/>
            <person name="Galperin M.Y."/>
            <person name="Jogler C."/>
        </authorList>
    </citation>
    <scope>NUCLEOTIDE SEQUENCE [LARGE SCALE GENOMIC DNA]</scope>
    <source>
        <strain evidence="7 8">CA85</strain>
    </source>
</reference>
<proteinExistence type="inferred from homology"/>
<dbReference type="Gene3D" id="1.10.10.2690">
    <property type="match status" value="1"/>
</dbReference>
<evidence type="ECO:0000259" key="6">
    <source>
        <dbReference type="Pfam" id="PF04542"/>
    </source>
</evidence>
<evidence type="ECO:0000313" key="8">
    <source>
        <dbReference type="Proteomes" id="UP000318053"/>
    </source>
</evidence>
<keyword evidence="2" id="KW-0805">Transcription regulation</keyword>
<dbReference type="InterPro" id="IPR014284">
    <property type="entry name" value="RNA_pol_sigma-70_dom"/>
</dbReference>
<evidence type="ECO:0000313" key="7">
    <source>
        <dbReference type="EMBL" id="TWT66433.1"/>
    </source>
</evidence>
<keyword evidence="8" id="KW-1185">Reference proteome</keyword>
<evidence type="ECO:0000256" key="5">
    <source>
        <dbReference type="ARBA" id="ARBA00023163"/>
    </source>
</evidence>
<evidence type="ECO:0000256" key="2">
    <source>
        <dbReference type="ARBA" id="ARBA00023015"/>
    </source>
</evidence>
<evidence type="ECO:0000256" key="4">
    <source>
        <dbReference type="ARBA" id="ARBA00023125"/>
    </source>
</evidence>
<dbReference type="Pfam" id="PF04542">
    <property type="entry name" value="Sigma70_r2"/>
    <property type="match status" value="1"/>
</dbReference>